<protein>
    <recommendedName>
        <fullName evidence="3">Carrier domain-containing protein</fullName>
    </recommendedName>
</protein>
<evidence type="ECO:0000259" key="3">
    <source>
        <dbReference type="PROSITE" id="PS50075"/>
    </source>
</evidence>
<dbReference type="OrthoDB" id="329835at2759"/>
<dbReference type="InterPro" id="IPR020806">
    <property type="entry name" value="PKS_PP-bd"/>
</dbReference>
<dbReference type="SUPFAM" id="SSF47336">
    <property type="entry name" value="ACP-like"/>
    <property type="match status" value="1"/>
</dbReference>
<evidence type="ECO:0000313" key="5">
    <source>
        <dbReference type="Proteomes" id="UP001152300"/>
    </source>
</evidence>
<dbReference type="EMBL" id="JAPEIS010000016">
    <property type="protein sequence ID" value="KAJ8058259.1"/>
    <property type="molecule type" value="Genomic_DNA"/>
</dbReference>
<evidence type="ECO:0000256" key="2">
    <source>
        <dbReference type="ARBA" id="ARBA00022553"/>
    </source>
</evidence>
<dbReference type="PROSITE" id="PS50075">
    <property type="entry name" value="CARRIER"/>
    <property type="match status" value="1"/>
</dbReference>
<comment type="caution">
    <text evidence="4">The sequence shown here is derived from an EMBL/GenBank/DDBJ whole genome shotgun (WGS) entry which is preliminary data.</text>
</comment>
<sequence length="201" mass="22551">MPGGVRDLPVLWEVWQRKLLLLEPAFVRRSDEPNVLQQWLGQNEDPLSEANIVTGIDPAVLVSMRKEEAKLPKMRSVSASIPRWYHDARVSVMMPAQLRQKFQVLFRNSDKEMNAAECLKAVTFVADVIRSTVAGMLFIDLSAVKRSATVAELGIDSLLAAEFRNWLHSAFGKNISMLDLMDVRTNINALAEKIVNEASMS</sequence>
<keyword evidence="2" id="KW-0597">Phosphoprotein</keyword>
<keyword evidence="5" id="KW-1185">Reference proteome</keyword>
<dbReference type="Pfam" id="PF00550">
    <property type="entry name" value="PP-binding"/>
    <property type="match status" value="1"/>
</dbReference>
<dbReference type="Proteomes" id="UP001152300">
    <property type="component" value="Unassembled WGS sequence"/>
</dbReference>
<evidence type="ECO:0000313" key="4">
    <source>
        <dbReference type="EMBL" id="KAJ8058259.1"/>
    </source>
</evidence>
<name>A0A9X0A8M2_9HELO</name>
<dbReference type="AlphaFoldDB" id="A0A9X0A8M2"/>
<evidence type="ECO:0000256" key="1">
    <source>
        <dbReference type="ARBA" id="ARBA00022450"/>
    </source>
</evidence>
<dbReference type="SMART" id="SM00823">
    <property type="entry name" value="PKS_PP"/>
    <property type="match status" value="1"/>
</dbReference>
<accession>A0A9X0A8M2</accession>
<reference evidence="4" key="1">
    <citation type="submission" date="2022-11" db="EMBL/GenBank/DDBJ databases">
        <title>Genome Resource of Sclerotinia nivalis Strain SnTB1, a Plant Pathogen Isolated from American Ginseng.</title>
        <authorList>
            <person name="Fan S."/>
        </authorList>
    </citation>
    <scope>NUCLEOTIDE SEQUENCE</scope>
    <source>
        <strain evidence="4">SnTB1</strain>
    </source>
</reference>
<dbReference type="GO" id="GO:0031177">
    <property type="term" value="F:phosphopantetheine binding"/>
    <property type="evidence" value="ECO:0007669"/>
    <property type="project" value="InterPro"/>
</dbReference>
<dbReference type="InterPro" id="IPR009081">
    <property type="entry name" value="PP-bd_ACP"/>
</dbReference>
<organism evidence="4 5">
    <name type="scientific">Sclerotinia nivalis</name>
    <dbReference type="NCBI Taxonomy" id="352851"/>
    <lineage>
        <taxon>Eukaryota</taxon>
        <taxon>Fungi</taxon>
        <taxon>Dikarya</taxon>
        <taxon>Ascomycota</taxon>
        <taxon>Pezizomycotina</taxon>
        <taxon>Leotiomycetes</taxon>
        <taxon>Helotiales</taxon>
        <taxon>Sclerotiniaceae</taxon>
        <taxon>Sclerotinia</taxon>
    </lineage>
</organism>
<keyword evidence="1" id="KW-0596">Phosphopantetheine</keyword>
<gene>
    <name evidence="4" type="ORF">OCU04_012454</name>
</gene>
<proteinExistence type="predicted"/>
<dbReference type="Gene3D" id="1.10.1200.10">
    <property type="entry name" value="ACP-like"/>
    <property type="match status" value="1"/>
</dbReference>
<dbReference type="InterPro" id="IPR036736">
    <property type="entry name" value="ACP-like_sf"/>
</dbReference>
<feature type="domain" description="Carrier" evidence="3">
    <location>
        <begin position="120"/>
        <end position="198"/>
    </location>
</feature>